<gene>
    <name evidence="1" type="ORF">CLH62_20385</name>
</gene>
<name>A0A2G1VAE1_9GAMM</name>
<organism evidence="1 2">
    <name type="scientific">Marinobacter guineae</name>
    <dbReference type="NCBI Taxonomy" id="432303"/>
    <lineage>
        <taxon>Bacteria</taxon>
        <taxon>Pseudomonadati</taxon>
        <taxon>Pseudomonadota</taxon>
        <taxon>Gammaproteobacteria</taxon>
        <taxon>Pseudomonadales</taxon>
        <taxon>Marinobacteraceae</taxon>
        <taxon>Marinobacter</taxon>
    </lineage>
</organism>
<dbReference type="Proteomes" id="UP000229044">
    <property type="component" value="Unassembled WGS sequence"/>
</dbReference>
<protein>
    <submittedName>
        <fullName evidence="1">Uncharacterized protein</fullName>
    </submittedName>
</protein>
<accession>A0A2G1VAE1</accession>
<evidence type="ECO:0000313" key="2">
    <source>
        <dbReference type="Proteomes" id="UP000229044"/>
    </source>
</evidence>
<reference evidence="1 2" key="1">
    <citation type="submission" date="2017-09" db="EMBL/GenBank/DDBJ databases">
        <title>The draft genome sequences of Marinobacter guineae M3B.</title>
        <authorList>
            <person name="Cao J."/>
        </authorList>
    </citation>
    <scope>NUCLEOTIDE SEQUENCE [LARGE SCALE GENOMIC DNA]</scope>
    <source>
        <strain evidence="1 2">M3B</strain>
    </source>
</reference>
<dbReference type="AlphaFoldDB" id="A0A2G1VAE1"/>
<keyword evidence="2" id="KW-1185">Reference proteome</keyword>
<evidence type="ECO:0000313" key="1">
    <source>
        <dbReference type="EMBL" id="PHQ23640.1"/>
    </source>
</evidence>
<dbReference type="EMBL" id="NTFI01000013">
    <property type="protein sequence ID" value="PHQ23640.1"/>
    <property type="molecule type" value="Genomic_DNA"/>
</dbReference>
<sequence>MDDPTNSLVFGFIDMDDAPTDVSYAKLQQAAPKTESGFWTMSAEDGILYNQYLPSGSFQMSRFGGHSFWWGEHVYDFPTYGRNETAIQIEQPGIYFVGAYAYRDAESGFFEFGKFSIELLDDPTEKALLLKIQEMDWVRATQWQERIRDRLQELN</sequence>
<comment type="caution">
    <text evidence="1">The sequence shown here is derived from an EMBL/GenBank/DDBJ whole genome shotgun (WGS) entry which is preliminary data.</text>
</comment>
<proteinExistence type="predicted"/>